<comment type="caution">
    <text evidence="2">The sequence shown here is derived from an EMBL/GenBank/DDBJ whole genome shotgun (WGS) entry which is preliminary data.</text>
</comment>
<name>A0A7Y2RI22_9GAMM</name>
<evidence type="ECO:0000259" key="1">
    <source>
        <dbReference type="Pfam" id="PF20075"/>
    </source>
</evidence>
<dbReference type="Proteomes" id="UP000569202">
    <property type="component" value="Unassembled WGS sequence"/>
</dbReference>
<organism evidence="2 3">
    <name type="scientific">Acinetobacter terrae</name>
    <dbReference type="NCBI Taxonomy" id="2731247"/>
    <lineage>
        <taxon>Bacteria</taxon>
        <taxon>Pseudomonadati</taxon>
        <taxon>Pseudomonadota</taxon>
        <taxon>Gammaproteobacteria</taxon>
        <taxon>Moraxellales</taxon>
        <taxon>Moraxellaceae</taxon>
        <taxon>Acinetobacter</taxon>
        <taxon>Acinetobacter Taxon 24</taxon>
    </lineage>
</organism>
<feature type="domain" description="DUF6471" evidence="1">
    <location>
        <begin position="6"/>
        <end position="70"/>
    </location>
</feature>
<dbReference type="InterPro" id="IPR045526">
    <property type="entry name" value="DUF6471"/>
</dbReference>
<protein>
    <recommendedName>
        <fullName evidence="1">DUF6471 domain-containing protein</fullName>
    </recommendedName>
</protein>
<dbReference type="RefSeq" id="WP_171541245.1">
    <property type="nucleotide sequence ID" value="NZ_JABERL010000068.1"/>
</dbReference>
<accession>A0A7Y2RI22</accession>
<reference evidence="2 3" key="1">
    <citation type="submission" date="2020-04" db="EMBL/GenBank/DDBJ databases">
        <title>Acinetobacter Taxon 24.</title>
        <authorList>
            <person name="Nemec A."/>
            <person name="Radolfova-Krizova L."/>
            <person name="Higgins P.G."/>
            <person name="Spanelova P."/>
        </authorList>
    </citation>
    <scope>NUCLEOTIDE SEQUENCE [LARGE SCALE GENOMIC DNA]</scope>
    <source>
        <strain evidence="2 3">ANC 5380</strain>
    </source>
</reference>
<proteinExistence type="predicted"/>
<dbReference type="Pfam" id="PF20075">
    <property type="entry name" value="DUF6471"/>
    <property type="match status" value="1"/>
</dbReference>
<gene>
    <name evidence="2" type="ORF">HLH17_16335</name>
</gene>
<evidence type="ECO:0000313" key="3">
    <source>
        <dbReference type="Proteomes" id="UP000569202"/>
    </source>
</evidence>
<dbReference type="AlphaFoldDB" id="A0A7Y2RI22"/>
<evidence type="ECO:0000313" key="2">
    <source>
        <dbReference type="EMBL" id="NNH79186.1"/>
    </source>
</evidence>
<dbReference type="EMBL" id="JABERL010000068">
    <property type="protein sequence ID" value="NNH79186.1"/>
    <property type="molecule type" value="Genomic_DNA"/>
</dbReference>
<sequence>MNNNEWKIYTKSLLKSEIARSNLNYSDVVERLEKMGIHETPQNLSNKINRGTFSATFLLQVLKAIQCSELNVK</sequence>